<dbReference type="EMBL" id="CAOQHR010000001">
    <property type="protein sequence ID" value="CAI6236147.1"/>
    <property type="molecule type" value="Genomic_DNA"/>
</dbReference>
<keyword evidence="2" id="KW-1185">Reference proteome</keyword>
<gene>
    <name evidence="1" type="ORF">PDIGIT_LOCUS406</name>
</gene>
<protein>
    <submittedName>
        <fullName evidence="1">Uncharacterized protein</fullName>
    </submittedName>
</protein>
<comment type="caution">
    <text evidence="1">The sequence shown here is derived from an EMBL/GenBank/DDBJ whole genome shotgun (WGS) entry which is preliminary data.</text>
</comment>
<accession>A0A9W4U2Y3</accession>
<organism evidence="1 2">
    <name type="scientific">Periconia digitata</name>
    <dbReference type="NCBI Taxonomy" id="1303443"/>
    <lineage>
        <taxon>Eukaryota</taxon>
        <taxon>Fungi</taxon>
        <taxon>Dikarya</taxon>
        <taxon>Ascomycota</taxon>
        <taxon>Pezizomycotina</taxon>
        <taxon>Dothideomycetes</taxon>
        <taxon>Pleosporomycetidae</taxon>
        <taxon>Pleosporales</taxon>
        <taxon>Massarineae</taxon>
        <taxon>Periconiaceae</taxon>
        <taxon>Periconia</taxon>
    </lineage>
</organism>
<evidence type="ECO:0000313" key="1">
    <source>
        <dbReference type="EMBL" id="CAI6236147.1"/>
    </source>
</evidence>
<evidence type="ECO:0000313" key="2">
    <source>
        <dbReference type="Proteomes" id="UP001152607"/>
    </source>
</evidence>
<sequence>MISAITRTLNDLPSLTAPLAKYVVDDLNHGRIAAGQECLAYRDSGCI</sequence>
<name>A0A9W4U2Y3_9PLEO</name>
<reference evidence="1" key="1">
    <citation type="submission" date="2023-01" db="EMBL/GenBank/DDBJ databases">
        <authorList>
            <person name="Van Ghelder C."/>
            <person name="Rancurel C."/>
        </authorList>
    </citation>
    <scope>NUCLEOTIDE SEQUENCE</scope>
    <source>
        <strain evidence="1">CNCM I-4278</strain>
    </source>
</reference>
<dbReference type="AlphaFoldDB" id="A0A9W4U2Y3"/>
<proteinExistence type="predicted"/>
<dbReference type="Proteomes" id="UP001152607">
    <property type="component" value="Unassembled WGS sequence"/>
</dbReference>